<comment type="caution">
    <text evidence="1">The sequence shown here is derived from an EMBL/GenBank/DDBJ whole genome shotgun (WGS) entry which is preliminary data.</text>
</comment>
<dbReference type="EMBL" id="LAZR01003144">
    <property type="protein sequence ID" value="KKN21490.1"/>
    <property type="molecule type" value="Genomic_DNA"/>
</dbReference>
<gene>
    <name evidence="1" type="ORF">LCGC14_0924890</name>
</gene>
<protein>
    <recommendedName>
        <fullName evidence="2">RHS repeat-associated core domain-containing protein</fullName>
    </recommendedName>
</protein>
<dbReference type="Gene3D" id="2.180.10.10">
    <property type="entry name" value="RHS repeat-associated core"/>
    <property type="match status" value="1"/>
</dbReference>
<evidence type="ECO:0008006" key="2">
    <source>
        <dbReference type="Google" id="ProtNLM"/>
    </source>
</evidence>
<organism evidence="1">
    <name type="scientific">marine sediment metagenome</name>
    <dbReference type="NCBI Taxonomy" id="412755"/>
    <lineage>
        <taxon>unclassified sequences</taxon>
        <taxon>metagenomes</taxon>
        <taxon>ecological metagenomes</taxon>
    </lineage>
</organism>
<dbReference type="AlphaFoldDB" id="A0A0F9NPR6"/>
<proteinExistence type="predicted"/>
<reference evidence="1" key="1">
    <citation type="journal article" date="2015" name="Nature">
        <title>Complex archaea that bridge the gap between prokaryotes and eukaryotes.</title>
        <authorList>
            <person name="Spang A."/>
            <person name="Saw J.H."/>
            <person name="Jorgensen S.L."/>
            <person name="Zaremba-Niedzwiedzka K."/>
            <person name="Martijn J."/>
            <person name="Lind A.E."/>
            <person name="van Eijk R."/>
            <person name="Schleper C."/>
            <person name="Guy L."/>
            <person name="Ettema T.J."/>
        </authorList>
    </citation>
    <scope>NUCLEOTIDE SEQUENCE</scope>
</reference>
<name>A0A0F9NPR6_9ZZZZ</name>
<sequence>MAALLRPETGRYITSDPIGLTGGINTYAYVSGNPIVFIDPTGLVRWSDVASSTLGLLGNGAGAIVGGALVGAPEPSTTVVGGVVLTKSVAGWGLNWYNLTRALTDDSQYDIPSTLPRVIARTVSCNPDATRIADAVDLGVDLLAGRLPVGYIPIGGSALDKSVNFGEMNKFMYGRFGDPSLNSYVNSLQQWTLGQYMYDAYEN</sequence>
<dbReference type="InterPro" id="IPR022385">
    <property type="entry name" value="Rhs_assc_core"/>
</dbReference>
<dbReference type="NCBIfam" id="TIGR03696">
    <property type="entry name" value="Rhs_assc_core"/>
    <property type="match status" value="1"/>
</dbReference>
<evidence type="ECO:0000313" key="1">
    <source>
        <dbReference type="EMBL" id="KKN21490.1"/>
    </source>
</evidence>
<accession>A0A0F9NPR6</accession>